<dbReference type="EMBL" id="JRMQ02000006">
    <property type="protein sequence ID" value="TLE01802.1"/>
    <property type="molecule type" value="Genomic_DNA"/>
</dbReference>
<feature type="active site" evidence="2">
    <location>
        <position position="206"/>
    </location>
</feature>
<dbReference type="Proteomes" id="UP000029707">
    <property type="component" value="Unassembled WGS sequence"/>
</dbReference>
<sequence>MKYPLNYKNDFVENLLFWITRFIRYKLTTLSNHQVYDKAAILEAINALSNDEIRSQDELSCLCKSVRKAGMIGINTYSTPLLKLYNFLAQSSLQKMEEIDEEILSDFLSVETSTLSSASKKNYRIALIGLFGYIDKQNENNGTSYIYDITLKISALQGKSGQKLPAFLNQQELEQFLHAIDESQLGEKVAARNKLIIKLIVYTGIRVSEALNLRRKDIFPAQDCYLVQIRGKGNKPRVVMIRTHLIQNLLDTWLTQRPALAPKHDLLFCNAKGEALTQSYIYQNVESILTQAGIRKEKNGAHMLRHSFATLLYQQKHDLVMVQEALGHSDLNTSRIYTHFDKERLREVANVMDNLSKKENCGE</sequence>
<evidence type="ECO:0000313" key="5">
    <source>
        <dbReference type="Proteomes" id="UP000029707"/>
    </source>
</evidence>
<feature type="active site" description="O-(3'-phospho-DNA)-tyrosine intermediate" evidence="2">
    <location>
        <position position="337"/>
    </location>
</feature>
<evidence type="ECO:0000259" key="3">
    <source>
        <dbReference type="PROSITE" id="PS51898"/>
    </source>
</evidence>
<evidence type="ECO:0000313" key="4">
    <source>
        <dbReference type="EMBL" id="TLE01802.1"/>
    </source>
</evidence>
<accession>A0A4U8TMR3</accession>
<dbReference type="PROSITE" id="PS51898">
    <property type="entry name" value="TYR_RECOMBINASE"/>
    <property type="match status" value="1"/>
</dbReference>
<organism evidence="4 5">
    <name type="scientific">Helicobacter japonicus</name>
    <dbReference type="NCBI Taxonomy" id="425400"/>
    <lineage>
        <taxon>Bacteria</taxon>
        <taxon>Pseudomonadati</taxon>
        <taxon>Campylobacterota</taxon>
        <taxon>Epsilonproteobacteria</taxon>
        <taxon>Campylobacterales</taxon>
        <taxon>Helicobacteraceae</taxon>
        <taxon>Helicobacter</taxon>
    </lineage>
</organism>
<dbReference type="GO" id="GO:0005737">
    <property type="term" value="C:cytoplasm"/>
    <property type="evidence" value="ECO:0007669"/>
    <property type="project" value="UniProtKB-SubCell"/>
</dbReference>
<protein>
    <recommendedName>
        <fullName evidence="2">Tyrosine recombinase XerH</fullName>
    </recommendedName>
</protein>
<keyword evidence="2" id="KW-0229">DNA integration</keyword>
<dbReference type="OrthoDB" id="9801717at2"/>
<dbReference type="InterPro" id="IPR041308">
    <property type="entry name" value="Xer_N"/>
</dbReference>
<comment type="subcellular location">
    <subcellularLocation>
        <location evidence="2">Cytoplasm</location>
    </subcellularLocation>
</comment>
<dbReference type="InterPro" id="IPR033683">
    <property type="entry name" value="XerH"/>
</dbReference>
<dbReference type="InterPro" id="IPR002104">
    <property type="entry name" value="Integrase_catalytic"/>
</dbReference>
<comment type="function">
    <text evidence="2">Site-specific tyrosine recombinase, which acts by catalyzing the cutting and rejoining of the recombining DNA molecules.</text>
</comment>
<dbReference type="STRING" id="425400.LS65_00015"/>
<proteinExistence type="inferred from homology"/>
<dbReference type="PANTHER" id="PTHR30349">
    <property type="entry name" value="PHAGE INTEGRASE-RELATED"/>
    <property type="match status" value="1"/>
</dbReference>
<dbReference type="AlphaFoldDB" id="A0A4U8TMR3"/>
<dbReference type="PANTHER" id="PTHR30349:SF64">
    <property type="entry name" value="PROPHAGE INTEGRASE INTD-RELATED"/>
    <property type="match status" value="1"/>
</dbReference>
<feature type="active site" evidence="2">
    <location>
        <position position="232"/>
    </location>
</feature>
<comment type="caution">
    <text evidence="4">The sequence shown here is derived from an EMBL/GenBank/DDBJ whole genome shotgun (WGS) entry which is preliminary data.</text>
</comment>
<dbReference type="Pfam" id="PF18644">
    <property type="entry name" value="Phage_int_SAM_6"/>
    <property type="match status" value="1"/>
</dbReference>
<feature type="domain" description="Tyr recombinase" evidence="3">
    <location>
        <begin position="163"/>
        <end position="350"/>
    </location>
</feature>
<dbReference type="GO" id="GO:0006310">
    <property type="term" value="P:DNA recombination"/>
    <property type="evidence" value="ECO:0007669"/>
    <property type="project" value="UniProtKB-UniRule"/>
</dbReference>
<evidence type="ECO:0000256" key="1">
    <source>
        <dbReference type="ARBA" id="ARBA00023172"/>
    </source>
</evidence>
<dbReference type="InterPro" id="IPR050090">
    <property type="entry name" value="Tyrosine_recombinase_XerCD"/>
</dbReference>
<dbReference type="GO" id="GO:0009037">
    <property type="term" value="F:tyrosine-based site-specific recombinase activity"/>
    <property type="evidence" value="ECO:0007669"/>
    <property type="project" value="UniProtKB-UniRule"/>
</dbReference>
<dbReference type="SUPFAM" id="SSF56349">
    <property type="entry name" value="DNA breaking-rejoining enzymes"/>
    <property type="match status" value="1"/>
</dbReference>
<keyword evidence="2" id="KW-0238">DNA-binding</keyword>
<reference evidence="4 5" key="1">
    <citation type="journal article" date="2014" name="Genome Announc.">
        <title>Draft genome sequences of eight enterohepatic helicobacter species isolated from both laboratory and wild rodents.</title>
        <authorList>
            <person name="Sheh A."/>
            <person name="Shen Z."/>
            <person name="Fox J.G."/>
        </authorList>
    </citation>
    <scope>NUCLEOTIDE SEQUENCE [LARGE SCALE GENOMIC DNA]</scope>
    <source>
        <strain evidence="4 5">MIT 01-6451</strain>
    </source>
</reference>
<keyword evidence="1 2" id="KW-0233">DNA recombination</keyword>
<dbReference type="GO" id="GO:0003677">
    <property type="term" value="F:DNA binding"/>
    <property type="evidence" value="ECO:0007669"/>
    <property type="project" value="UniProtKB-KW"/>
</dbReference>
<dbReference type="HAMAP" id="MF_02054">
    <property type="entry name" value="Recomb_XerH"/>
    <property type="match status" value="1"/>
</dbReference>
<keyword evidence="2" id="KW-0132">Cell division</keyword>
<keyword evidence="2" id="KW-0963">Cytoplasm</keyword>
<dbReference type="Pfam" id="PF00589">
    <property type="entry name" value="Phage_integrase"/>
    <property type="match status" value="1"/>
</dbReference>
<comment type="similarity">
    <text evidence="2">Belongs to the 'phage' integrase family. XerH subfamily.</text>
</comment>
<dbReference type="RefSeq" id="WP_034360191.1">
    <property type="nucleotide sequence ID" value="NZ_CAJUDB010000006.1"/>
</dbReference>
<dbReference type="InterPro" id="IPR011010">
    <property type="entry name" value="DNA_brk_join_enz"/>
</dbReference>
<keyword evidence="5" id="KW-1185">Reference proteome</keyword>
<keyword evidence="2" id="KW-0131">Cell cycle</keyword>
<dbReference type="GeneID" id="82321901"/>
<name>A0A4U8TMR3_9HELI</name>
<feature type="active site" evidence="2">
    <location>
        <position position="328"/>
    </location>
</feature>
<gene>
    <name evidence="2" type="primary">xerH</name>
    <name evidence="4" type="ORF">LS65_005625</name>
</gene>
<dbReference type="Gene3D" id="1.10.443.10">
    <property type="entry name" value="Intergrase catalytic core"/>
    <property type="match status" value="1"/>
</dbReference>
<evidence type="ECO:0000256" key="2">
    <source>
        <dbReference type="HAMAP-Rule" id="MF_02054"/>
    </source>
</evidence>
<dbReference type="InterPro" id="IPR013762">
    <property type="entry name" value="Integrase-like_cat_sf"/>
</dbReference>
<dbReference type="GO" id="GO:0051301">
    <property type="term" value="P:cell division"/>
    <property type="evidence" value="ECO:0007669"/>
    <property type="project" value="UniProtKB-KW"/>
</dbReference>
<feature type="active site" evidence="2">
    <location>
        <position position="302"/>
    </location>
</feature>
<feature type="active site" evidence="2">
    <location>
        <position position="305"/>
    </location>
</feature>